<evidence type="ECO:0000313" key="7">
    <source>
        <dbReference type="EMBL" id="AMX00554.1"/>
    </source>
</evidence>
<keyword evidence="2" id="KW-0479">Metal-binding</keyword>
<accession>A0A143HFQ7</accession>
<evidence type="ECO:0000256" key="4">
    <source>
        <dbReference type="ARBA" id="ARBA00023004"/>
    </source>
</evidence>
<dbReference type="Proteomes" id="UP000076021">
    <property type="component" value="Chromosome"/>
</dbReference>
<evidence type="ECO:0000313" key="8">
    <source>
        <dbReference type="Proteomes" id="UP000076021"/>
    </source>
</evidence>
<protein>
    <submittedName>
        <fullName evidence="7">(2Fe-2S)-binding protein</fullName>
    </submittedName>
</protein>
<dbReference type="EMBL" id="CP014806">
    <property type="protein sequence ID" value="AMX00554.1"/>
    <property type="molecule type" value="Genomic_DNA"/>
</dbReference>
<dbReference type="GO" id="GO:0004497">
    <property type="term" value="F:monooxygenase activity"/>
    <property type="evidence" value="ECO:0007669"/>
    <property type="project" value="UniProtKB-ARBA"/>
</dbReference>
<evidence type="ECO:0000256" key="2">
    <source>
        <dbReference type="ARBA" id="ARBA00022723"/>
    </source>
</evidence>
<reference evidence="8" key="2">
    <citation type="submission" date="2016-03" db="EMBL/GenBank/DDBJ databases">
        <authorList>
            <person name="Ploux O."/>
        </authorList>
    </citation>
    <scope>NUCLEOTIDE SEQUENCE [LARGE SCALE GENOMIC DNA]</scope>
    <source>
        <strain evidence="8">PP9</strain>
    </source>
</reference>
<proteinExistence type="predicted"/>
<dbReference type="Pfam" id="PF00355">
    <property type="entry name" value="Rieske"/>
    <property type="match status" value="1"/>
</dbReference>
<dbReference type="Gene3D" id="2.102.10.10">
    <property type="entry name" value="Rieske [2Fe-2S] iron-sulphur domain"/>
    <property type="match status" value="1"/>
</dbReference>
<reference evidence="7 8" key="1">
    <citation type="journal article" date="2016" name="Genome Announc.">
        <title>Whole-Genome Sequence of Rummeliibacillus stabekisii Strain PP9 Isolated from Antarctic Soil.</title>
        <authorList>
            <person name="da Mota F.F."/>
            <person name="Vollu R.E."/>
            <person name="Jurelevicius D."/>
            <person name="Seldin L."/>
        </authorList>
    </citation>
    <scope>NUCLEOTIDE SEQUENCE [LARGE SCALE GENOMIC DNA]</scope>
    <source>
        <strain evidence="7 8">PP9</strain>
    </source>
</reference>
<dbReference type="CDD" id="cd03469">
    <property type="entry name" value="Rieske_RO_Alpha_N"/>
    <property type="match status" value="1"/>
</dbReference>
<keyword evidence="8" id="KW-1185">Reference proteome</keyword>
<dbReference type="PROSITE" id="PS51296">
    <property type="entry name" value="RIESKE"/>
    <property type="match status" value="1"/>
</dbReference>
<dbReference type="STRING" id="241244.ATY39_14695"/>
<evidence type="ECO:0000256" key="3">
    <source>
        <dbReference type="ARBA" id="ARBA00023002"/>
    </source>
</evidence>
<dbReference type="InterPro" id="IPR017941">
    <property type="entry name" value="Rieske_2Fe-2S"/>
</dbReference>
<dbReference type="InterPro" id="IPR050584">
    <property type="entry name" value="Cholesterol_7-desaturase"/>
</dbReference>
<dbReference type="SUPFAM" id="SSF55961">
    <property type="entry name" value="Bet v1-like"/>
    <property type="match status" value="1"/>
</dbReference>
<dbReference type="Pfam" id="PF19112">
    <property type="entry name" value="VanA_C"/>
    <property type="match status" value="1"/>
</dbReference>
<dbReference type="OrthoDB" id="9800776at2"/>
<keyword evidence="4" id="KW-0408">Iron</keyword>
<keyword evidence="3" id="KW-0560">Oxidoreductase</keyword>
<dbReference type="PANTHER" id="PTHR21266">
    <property type="entry name" value="IRON-SULFUR DOMAIN CONTAINING PROTEIN"/>
    <property type="match status" value="1"/>
</dbReference>
<feature type="domain" description="Rieske" evidence="6">
    <location>
        <begin position="10"/>
        <end position="113"/>
    </location>
</feature>
<evidence type="ECO:0000259" key="6">
    <source>
        <dbReference type="PROSITE" id="PS51296"/>
    </source>
</evidence>
<organism evidence="7 8">
    <name type="scientific">Rummeliibacillus stabekisii</name>
    <dbReference type="NCBI Taxonomy" id="241244"/>
    <lineage>
        <taxon>Bacteria</taxon>
        <taxon>Bacillati</taxon>
        <taxon>Bacillota</taxon>
        <taxon>Bacilli</taxon>
        <taxon>Bacillales</taxon>
        <taxon>Caryophanaceae</taxon>
        <taxon>Rummeliibacillus</taxon>
    </lineage>
</organism>
<dbReference type="KEGG" id="rst:ATY39_14695"/>
<evidence type="ECO:0000256" key="1">
    <source>
        <dbReference type="ARBA" id="ARBA00022714"/>
    </source>
</evidence>
<keyword evidence="5" id="KW-0411">Iron-sulfur</keyword>
<dbReference type="InterPro" id="IPR044043">
    <property type="entry name" value="VanA_C_cat"/>
</dbReference>
<dbReference type="SUPFAM" id="SSF50022">
    <property type="entry name" value="ISP domain"/>
    <property type="match status" value="1"/>
</dbReference>
<keyword evidence="1" id="KW-0001">2Fe-2S</keyword>
<gene>
    <name evidence="7" type="ORF">ATY39_14695</name>
</gene>
<dbReference type="InterPro" id="IPR036922">
    <property type="entry name" value="Rieske_2Fe-2S_sf"/>
</dbReference>
<dbReference type="AlphaFoldDB" id="A0A143HFQ7"/>
<evidence type="ECO:0000256" key="5">
    <source>
        <dbReference type="ARBA" id="ARBA00023014"/>
    </source>
</evidence>
<dbReference type="GO" id="GO:0016705">
    <property type="term" value="F:oxidoreductase activity, acting on paired donors, with incorporation or reduction of molecular oxygen"/>
    <property type="evidence" value="ECO:0007669"/>
    <property type="project" value="UniProtKB-ARBA"/>
</dbReference>
<sequence>MRQDYLWNEWHPVCIANEVEDAPKQVFVLGERVVVFRNEEGVHAFKDLCIHRGAALSLGKVKDGNIVCPYHAWEYNSHGDCTKIPALPCGKAIPSKAKATVYHCQEQYGLIWVCLGDEPAPMIPYLDYSREGYRTVICGPYDVNANAPRIIENFLDVSHLMFVHVGMLGDEDHAEVDNYTVSFEDNRFITSRIPVYQPNPDGRSKGGYTDYVYEILNPTTARFTKTSKESEDELTILVCVNQEDHEKTKAFMLLTRNYDLDQPDASFVEFQDLIFAQDLDIVESQKPELLPLDLQAEMHLKSDALTIAYRRWLQELGVENGTIARIDEKRNNRKKVLH</sequence>
<dbReference type="GO" id="GO:0046872">
    <property type="term" value="F:metal ion binding"/>
    <property type="evidence" value="ECO:0007669"/>
    <property type="project" value="UniProtKB-KW"/>
</dbReference>
<dbReference type="RefSeq" id="WP_066791050.1">
    <property type="nucleotide sequence ID" value="NZ_CP014806.1"/>
</dbReference>
<dbReference type="GO" id="GO:0051537">
    <property type="term" value="F:2 iron, 2 sulfur cluster binding"/>
    <property type="evidence" value="ECO:0007669"/>
    <property type="project" value="UniProtKB-KW"/>
</dbReference>
<dbReference type="Gene3D" id="3.90.380.10">
    <property type="entry name" value="Naphthalene 1,2-dioxygenase Alpha Subunit, Chain A, domain 1"/>
    <property type="match status" value="1"/>
</dbReference>
<name>A0A143HFQ7_9BACL</name>
<dbReference type="PANTHER" id="PTHR21266:SF59">
    <property type="entry name" value="BLR4922 PROTEIN"/>
    <property type="match status" value="1"/>
</dbReference>